<name>A0A3B6I2E0_WHEAT</name>
<accession>A0A3B6I2E0</accession>
<keyword evidence="2" id="KW-1185">Reference proteome</keyword>
<protein>
    <submittedName>
        <fullName evidence="1">Uncharacterized protein</fullName>
    </submittedName>
</protein>
<dbReference type="Gramene" id="TraesCS4A03G1146000.1">
    <property type="protein sequence ID" value="TraesCS4A03G1146000.1.CDS1"/>
    <property type="gene ID" value="TraesCS4A03G1146000"/>
</dbReference>
<organism evidence="1">
    <name type="scientific">Triticum aestivum</name>
    <name type="common">Wheat</name>
    <dbReference type="NCBI Taxonomy" id="4565"/>
    <lineage>
        <taxon>Eukaryota</taxon>
        <taxon>Viridiplantae</taxon>
        <taxon>Streptophyta</taxon>
        <taxon>Embryophyta</taxon>
        <taxon>Tracheophyta</taxon>
        <taxon>Spermatophyta</taxon>
        <taxon>Magnoliopsida</taxon>
        <taxon>Liliopsida</taxon>
        <taxon>Poales</taxon>
        <taxon>Poaceae</taxon>
        <taxon>BOP clade</taxon>
        <taxon>Pooideae</taxon>
        <taxon>Triticodae</taxon>
        <taxon>Triticeae</taxon>
        <taxon>Triticinae</taxon>
        <taxon>Triticum</taxon>
    </lineage>
</organism>
<evidence type="ECO:0000313" key="1">
    <source>
        <dbReference type="EnsemblPlants" id="TraesCS4A02G456200.1.cds1"/>
    </source>
</evidence>
<evidence type="ECO:0000313" key="2">
    <source>
        <dbReference type="Proteomes" id="UP000019116"/>
    </source>
</evidence>
<reference evidence="1" key="1">
    <citation type="submission" date="2018-08" db="EMBL/GenBank/DDBJ databases">
        <authorList>
            <person name="Rossello M."/>
        </authorList>
    </citation>
    <scope>NUCLEOTIDE SEQUENCE [LARGE SCALE GENOMIC DNA]</scope>
    <source>
        <strain evidence="1">cv. Chinese Spring</strain>
    </source>
</reference>
<dbReference type="OrthoDB" id="681845at2759"/>
<dbReference type="STRING" id="4565.A0A3B6I2E0"/>
<dbReference type="AlphaFoldDB" id="A0A3B6I2E0"/>
<sequence>MKPFHLEFYDCVFSNESTEETSRQLLWVCCFSRDCWNNILPPKKLGSSILDDTLLAHQLLPSQMTMEIVIHGYIWFQRNGNVFRNEVPNVYCWKFKLKRDLKLLEHEIKAKT</sequence>
<dbReference type="EnsemblPlants" id="TraesCS4A02G456200.1">
    <property type="protein sequence ID" value="TraesCS4A02G456200.1.cds1"/>
    <property type="gene ID" value="TraesCS4A02G456200"/>
</dbReference>
<reference evidence="1" key="2">
    <citation type="submission" date="2018-10" db="UniProtKB">
        <authorList>
            <consortium name="EnsemblPlants"/>
        </authorList>
    </citation>
    <scope>IDENTIFICATION</scope>
</reference>
<dbReference type="Gramene" id="TraesCS4A02G456200.1">
    <property type="protein sequence ID" value="TraesCS4A02G456200.1.cds1"/>
    <property type="gene ID" value="TraesCS4A02G456200"/>
</dbReference>
<dbReference type="Proteomes" id="UP000019116">
    <property type="component" value="Chromosome 4A"/>
</dbReference>
<proteinExistence type="predicted"/>